<evidence type="ECO:0000313" key="2">
    <source>
        <dbReference type="Proteomes" id="UP000198211"/>
    </source>
</evidence>
<keyword evidence="2" id="KW-1185">Reference proteome</keyword>
<gene>
    <name evidence="1" type="ORF">PHMEG_00034494</name>
</gene>
<dbReference type="EMBL" id="NBNE01012870">
    <property type="protein sequence ID" value="OWY95492.1"/>
    <property type="molecule type" value="Genomic_DNA"/>
</dbReference>
<reference evidence="2" key="1">
    <citation type="submission" date="2017-03" db="EMBL/GenBank/DDBJ databases">
        <title>Phytopthora megakarya and P. palmivora, two closely related causual agents of cacao black pod achieved similar genome size and gene model numbers by different mechanisms.</title>
        <authorList>
            <person name="Ali S."/>
            <person name="Shao J."/>
            <person name="Larry D.J."/>
            <person name="Kronmiller B."/>
            <person name="Shen D."/>
            <person name="Strem M.D."/>
            <person name="Melnick R.L."/>
            <person name="Guiltinan M.J."/>
            <person name="Tyler B.M."/>
            <person name="Meinhardt L.W."/>
            <person name="Bailey B.A."/>
        </authorList>
    </citation>
    <scope>NUCLEOTIDE SEQUENCE [LARGE SCALE GENOMIC DNA]</scope>
    <source>
        <strain evidence="2">zdho120</strain>
    </source>
</reference>
<protein>
    <submittedName>
        <fullName evidence="1">Uncharacterized protein</fullName>
    </submittedName>
</protein>
<evidence type="ECO:0000313" key="1">
    <source>
        <dbReference type="EMBL" id="OWY95492.1"/>
    </source>
</evidence>
<comment type="caution">
    <text evidence="1">The sequence shown here is derived from an EMBL/GenBank/DDBJ whole genome shotgun (WGS) entry which is preliminary data.</text>
</comment>
<accession>A0A225UQX6</accession>
<name>A0A225UQX6_9STRA</name>
<sequence>MCWEALPYENAWIEVEYGILLKHETGEPGDKEDKKTKMFVETKVNFKFFSTLVEKGKELRKSFFQNIEDDIVGIRIMFWYSESS</sequence>
<organism evidence="1 2">
    <name type="scientific">Phytophthora megakarya</name>
    <dbReference type="NCBI Taxonomy" id="4795"/>
    <lineage>
        <taxon>Eukaryota</taxon>
        <taxon>Sar</taxon>
        <taxon>Stramenopiles</taxon>
        <taxon>Oomycota</taxon>
        <taxon>Peronosporomycetes</taxon>
        <taxon>Peronosporales</taxon>
        <taxon>Peronosporaceae</taxon>
        <taxon>Phytophthora</taxon>
    </lineage>
</organism>
<dbReference type="AlphaFoldDB" id="A0A225UQX6"/>
<proteinExistence type="predicted"/>
<dbReference type="Proteomes" id="UP000198211">
    <property type="component" value="Unassembled WGS sequence"/>
</dbReference>